<keyword evidence="5 6" id="KW-0472">Membrane</keyword>
<keyword evidence="2" id="KW-1003">Cell membrane</keyword>
<comment type="caution">
    <text evidence="8">The sequence shown here is derived from an EMBL/GenBank/DDBJ whole genome shotgun (WGS) entry which is preliminary data.</text>
</comment>
<proteinExistence type="predicted"/>
<evidence type="ECO:0000256" key="1">
    <source>
        <dbReference type="ARBA" id="ARBA00004651"/>
    </source>
</evidence>
<feature type="transmembrane region" description="Helical" evidence="6">
    <location>
        <begin position="45"/>
        <end position="65"/>
    </location>
</feature>
<keyword evidence="4 6" id="KW-1133">Transmembrane helix</keyword>
<feature type="transmembrane region" description="Helical" evidence="6">
    <location>
        <begin position="12"/>
        <end position="33"/>
    </location>
</feature>
<dbReference type="PANTHER" id="PTHR23513:SF6">
    <property type="entry name" value="MAJOR FACILITATOR SUPERFAMILY ASSOCIATED DOMAIN-CONTAINING PROTEIN"/>
    <property type="match status" value="1"/>
</dbReference>
<dbReference type="RefSeq" id="WP_226186930.1">
    <property type="nucleotide sequence ID" value="NZ_JAJADQ010000007.1"/>
</dbReference>
<gene>
    <name evidence="8" type="ORF">LGH70_14415</name>
</gene>
<sequence>MKENRRALRFLFTANAISGFAQGISMLAVPWYFARQGASGTFNLLYALVTFASLFWGMYAGALVDRFDRKRVFLVTNIVEGAILLGVAAYGFWNGSLPTAGIMLAFTTTVFGYGIHYPNLYAFAQEISRPEDYGRITSTIEIVGQATSVVSGALAALLIEGLPLNGQYQVLGTTVTLPFAVEAWPMHQIFLLDGLTYVVAVALIAAIRHTPVLLTQVELGTLWKRLRTGITYLREHRTIWVFGLFSFSVFVGLLVELNALMPMYIHNHLRAGAGAFGAAEVAYALGALSAGLFVRRVFLRQPPVRSIILLMLVAGLGFGGAAATRSVSLFLAFHLVLGFTNAGTRILRVSYLFTHVPNEVSGRVNSIFNVANVLLRTGFILLFTLPFFTRGANVVWGYAALGAFIVASALVLVVRYQELAAPPTPAPEQARA</sequence>
<dbReference type="InterPro" id="IPR011701">
    <property type="entry name" value="MFS"/>
</dbReference>
<evidence type="ECO:0000256" key="6">
    <source>
        <dbReference type="SAM" id="Phobius"/>
    </source>
</evidence>
<feature type="transmembrane region" description="Helical" evidence="6">
    <location>
        <begin position="273"/>
        <end position="294"/>
    </location>
</feature>
<accession>A0ABS8AEE1</accession>
<dbReference type="Pfam" id="PF07690">
    <property type="entry name" value="MFS_1"/>
    <property type="match status" value="1"/>
</dbReference>
<protein>
    <submittedName>
        <fullName evidence="8">MFS transporter</fullName>
    </submittedName>
</protein>
<keyword evidence="9" id="KW-1185">Reference proteome</keyword>
<dbReference type="EMBL" id="JAJADQ010000007">
    <property type="protein sequence ID" value="MCB2378791.1"/>
    <property type="molecule type" value="Genomic_DNA"/>
</dbReference>
<name>A0ABS8AEE1_9BACT</name>
<dbReference type="InterPro" id="IPR020846">
    <property type="entry name" value="MFS_dom"/>
</dbReference>
<feature type="transmembrane region" description="Helical" evidence="6">
    <location>
        <begin position="194"/>
        <end position="217"/>
    </location>
</feature>
<feature type="transmembrane region" description="Helical" evidence="6">
    <location>
        <begin position="395"/>
        <end position="414"/>
    </location>
</feature>
<feature type="transmembrane region" description="Helical" evidence="6">
    <location>
        <begin position="306"/>
        <end position="323"/>
    </location>
</feature>
<dbReference type="PROSITE" id="PS50850">
    <property type="entry name" value="MFS"/>
    <property type="match status" value="1"/>
</dbReference>
<feature type="transmembrane region" description="Helical" evidence="6">
    <location>
        <begin position="367"/>
        <end position="389"/>
    </location>
</feature>
<dbReference type="Gene3D" id="1.20.1250.20">
    <property type="entry name" value="MFS general substrate transporter like domains"/>
    <property type="match status" value="1"/>
</dbReference>
<dbReference type="Proteomes" id="UP001165297">
    <property type="component" value="Unassembled WGS sequence"/>
</dbReference>
<evidence type="ECO:0000313" key="8">
    <source>
        <dbReference type="EMBL" id="MCB2378791.1"/>
    </source>
</evidence>
<evidence type="ECO:0000256" key="5">
    <source>
        <dbReference type="ARBA" id="ARBA00023136"/>
    </source>
</evidence>
<evidence type="ECO:0000313" key="9">
    <source>
        <dbReference type="Proteomes" id="UP001165297"/>
    </source>
</evidence>
<evidence type="ECO:0000259" key="7">
    <source>
        <dbReference type="PROSITE" id="PS50850"/>
    </source>
</evidence>
<reference evidence="8" key="1">
    <citation type="submission" date="2021-10" db="EMBL/GenBank/DDBJ databases">
        <authorList>
            <person name="Dean J.D."/>
            <person name="Kim M.K."/>
            <person name="Newey C.N."/>
            <person name="Stoker T.S."/>
            <person name="Thompson D.W."/>
            <person name="Grose J.H."/>
        </authorList>
    </citation>
    <scope>NUCLEOTIDE SEQUENCE</scope>
    <source>
        <strain evidence="8">BT635</strain>
    </source>
</reference>
<evidence type="ECO:0000256" key="2">
    <source>
        <dbReference type="ARBA" id="ARBA00022475"/>
    </source>
</evidence>
<feature type="transmembrane region" description="Helical" evidence="6">
    <location>
        <begin position="238"/>
        <end position="261"/>
    </location>
</feature>
<evidence type="ECO:0000256" key="3">
    <source>
        <dbReference type="ARBA" id="ARBA00022692"/>
    </source>
</evidence>
<dbReference type="SUPFAM" id="SSF103473">
    <property type="entry name" value="MFS general substrate transporter"/>
    <property type="match status" value="1"/>
</dbReference>
<feature type="transmembrane region" description="Helical" evidence="6">
    <location>
        <begin position="139"/>
        <end position="159"/>
    </location>
</feature>
<feature type="domain" description="Major facilitator superfamily (MFS) profile" evidence="7">
    <location>
        <begin position="213"/>
        <end position="432"/>
    </location>
</feature>
<dbReference type="CDD" id="cd06173">
    <property type="entry name" value="MFS_MefA_like"/>
    <property type="match status" value="1"/>
</dbReference>
<dbReference type="PANTHER" id="PTHR23513">
    <property type="entry name" value="INTEGRAL MEMBRANE EFFLUX PROTEIN-RELATED"/>
    <property type="match status" value="1"/>
</dbReference>
<feature type="transmembrane region" description="Helical" evidence="6">
    <location>
        <begin position="99"/>
        <end position="118"/>
    </location>
</feature>
<organism evidence="8 9">
    <name type="scientific">Hymenobacter nitidus</name>
    <dbReference type="NCBI Taxonomy" id="2880929"/>
    <lineage>
        <taxon>Bacteria</taxon>
        <taxon>Pseudomonadati</taxon>
        <taxon>Bacteroidota</taxon>
        <taxon>Cytophagia</taxon>
        <taxon>Cytophagales</taxon>
        <taxon>Hymenobacteraceae</taxon>
        <taxon>Hymenobacter</taxon>
    </lineage>
</organism>
<feature type="transmembrane region" description="Helical" evidence="6">
    <location>
        <begin position="329"/>
        <end position="347"/>
    </location>
</feature>
<evidence type="ECO:0000256" key="4">
    <source>
        <dbReference type="ARBA" id="ARBA00022989"/>
    </source>
</evidence>
<keyword evidence="3 6" id="KW-0812">Transmembrane</keyword>
<feature type="transmembrane region" description="Helical" evidence="6">
    <location>
        <begin position="72"/>
        <end position="93"/>
    </location>
</feature>
<dbReference type="InterPro" id="IPR036259">
    <property type="entry name" value="MFS_trans_sf"/>
</dbReference>
<comment type="subcellular location">
    <subcellularLocation>
        <location evidence="1">Cell membrane</location>
        <topology evidence="1">Multi-pass membrane protein</topology>
    </subcellularLocation>
</comment>